<dbReference type="GO" id="GO:0070475">
    <property type="term" value="P:rRNA base methylation"/>
    <property type="evidence" value="ECO:0007669"/>
    <property type="project" value="InterPro"/>
</dbReference>
<dbReference type="Pfam" id="PF03587">
    <property type="entry name" value="EMG1"/>
    <property type="match status" value="2"/>
</dbReference>
<keyword evidence="5" id="KW-0489">Methyltransferase</keyword>
<sequence>MSGNITKIKSQTSAAQDTKKLYIILEHATLETVKVRESYQLLNCDDHSDFLKKYKREASEARPDILHQCLLALFDSPLNKAGLLQVYIRTTKNVLIEVHPQTRIPRTFHRFAGLMVQLLNKLSIRATNGPDKLFKIIKNPVTDYLPPGCKIYATSFSAPKCVDLFDFIPEIFGYGPLPAVPVVIPEEDGGNPLSAFKVGDVKDAVRSAGESYFEGQEDEDKEENEKDKKDNNNKRKLDDQDKDSKKKHKTTSTTTSSKTIINSTPAPNKDQLNGLQQVCFVLGAMSTGAMKLDYNHDEIAFSNYPLSAAGACFKLTTVFERQWGIL</sequence>
<evidence type="ECO:0000313" key="13">
    <source>
        <dbReference type="Proteomes" id="UP000076078"/>
    </source>
</evidence>
<dbReference type="InParanoid" id="A0A152A733"/>
<dbReference type="FunFam" id="3.40.1280.10:FF:000003">
    <property type="entry name" value="Ribosomal RNA small subunit methyltransferase"/>
    <property type="match status" value="1"/>
</dbReference>
<gene>
    <name evidence="12" type="ORF">DLAC_00851</name>
</gene>
<keyword evidence="3" id="KW-0690">Ribosome biogenesis</keyword>
<keyword evidence="9" id="KW-0694">RNA-binding</keyword>
<dbReference type="EMBL" id="LODT01000004">
    <property type="protein sequence ID" value="KYR02053.1"/>
    <property type="molecule type" value="Genomic_DNA"/>
</dbReference>
<evidence type="ECO:0000256" key="11">
    <source>
        <dbReference type="SAM" id="MobiDB-lite"/>
    </source>
</evidence>
<accession>A0A152A733</accession>
<protein>
    <submittedName>
        <fullName evidence="12">Putative ribosome biogenesis protein</fullName>
    </submittedName>
</protein>
<keyword evidence="10" id="KW-0539">Nucleus</keyword>
<dbReference type="Gene3D" id="3.40.1280.10">
    <property type="match status" value="2"/>
</dbReference>
<dbReference type="Proteomes" id="UP000076078">
    <property type="component" value="Unassembled WGS sequence"/>
</dbReference>
<evidence type="ECO:0000256" key="6">
    <source>
        <dbReference type="ARBA" id="ARBA00022679"/>
    </source>
</evidence>
<comment type="subcellular location">
    <subcellularLocation>
        <location evidence="1">Nucleus</location>
        <location evidence="1">Nucleolus</location>
    </subcellularLocation>
</comment>
<dbReference type="STRING" id="361077.A0A152A733"/>
<name>A0A152A733_TIELA</name>
<dbReference type="GO" id="GO:0019843">
    <property type="term" value="F:rRNA binding"/>
    <property type="evidence" value="ECO:0007669"/>
    <property type="project" value="UniProtKB-KW"/>
</dbReference>
<evidence type="ECO:0000256" key="9">
    <source>
        <dbReference type="ARBA" id="ARBA00022884"/>
    </source>
</evidence>
<dbReference type="OMA" id="EIAFSNY"/>
<dbReference type="FunCoup" id="A0A152A733">
    <property type="interactions" value="308"/>
</dbReference>
<dbReference type="GO" id="GO:0070037">
    <property type="term" value="F:rRNA (pseudouridine) methyltransferase activity"/>
    <property type="evidence" value="ECO:0007669"/>
    <property type="project" value="InterPro"/>
</dbReference>
<keyword evidence="7" id="KW-0949">S-adenosyl-L-methionine</keyword>
<evidence type="ECO:0000256" key="8">
    <source>
        <dbReference type="ARBA" id="ARBA00022730"/>
    </source>
</evidence>
<dbReference type="InterPro" id="IPR005304">
    <property type="entry name" value="Rbsml_bgen_MeTrfase_EMG1/NEP1"/>
</dbReference>
<dbReference type="PANTHER" id="PTHR12636">
    <property type="entry name" value="NEP1/MRA1"/>
    <property type="match status" value="1"/>
</dbReference>
<comment type="similarity">
    <text evidence="2">Belongs to the class IV-like SAM-binding methyltransferase superfamily. RNA methyltransferase NEP1 family.</text>
</comment>
<comment type="caution">
    <text evidence="12">The sequence shown here is derived from an EMBL/GenBank/DDBJ whole genome shotgun (WGS) entry which is preliminary data.</text>
</comment>
<feature type="region of interest" description="Disordered" evidence="11">
    <location>
        <begin position="208"/>
        <end position="268"/>
    </location>
</feature>
<evidence type="ECO:0000313" key="12">
    <source>
        <dbReference type="EMBL" id="KYR02053.1"/>
    </source>
</evidence>
<dbReference type="AlphaFoldDB" id="A0A152A733"/>
<dbReference type="CDD" id="cd18088">
    <property type="entry name" value="Nep1-like"/>
    <property type="match status" value="1"/>
</dbReference>
<keyword evidence="6" id="KW-0808">Transferase</keyword>
<dbReference type="SUPFAM" id="SSF75217">
    <property type="entry name" value="alpha/beta knot"/>
    <property type="match status" value="2"/>
</dbReference>
<keyword evidence="4" id="KW-0698">rRNA processing</keyword>
<dbReference type="InterPro" id="IPR029028">
    <property type="entry name" value="Alpha/beta_knot_MTases"/>
</dbReference>
<dbReference type="OrthoDB" id="269804at2759"/>
<evidence type="ECO:0000256" key="2">
    <source>
        <dbReference type="ARBA" id="ARBA00008115"/>
    </source>
</evidence>
<evidence type="ECO:0000256" key="7">
    <source>
        <dbReference type="ARBA" id="ARBA00022691"/>
    </source>
</evidence>
<feature type="compositionally biased region" description="Basic and acidic residues" evidence="11">
    <location>
        <begin position="223"/>
        <end position="244"/>
    </location>
</feature>
<dbReference type="PANTHER" id="PTHR12636:SF5">
    <property type="entry name" value="RIBOSOMAL RNA SMALL SUBUNIT METHYLTRANSFERASE NEP1"/>
    <property type="match status" value="1"/>
</dbReference>
<organism evidence="12 13">
    <name type="scientific">Tieghemostelium lacteum</name>
    <name type="common">Slime mold</name>
    <name type="synonym">Dictyostelium lacteum</name>
    <dbReference type="NCBI Taxonomy" id="361077"/>
    <lineage>
        <taxon>Eukaryota</taxon>
        <taxon>Amoebozoa</taxon>
        <taxon>Evosea</taxon>
        <taxon>Eumycetozoa</taxon>
        <taxon>Dictyostelia</taxon>
        <taxon>Dictyosteliales</taxon>
        <taxon>Raperosteliaceae</taxon>
        <taxon>Tieghemostelium</taxon>
    </lineage>
</organism>
<evidence type="ECO:0000256" key="4">
    <source>
        <dbReference type="ARBA" id="ARBA00022552"/>
    </source>
</evidence>
<evidence type="ECO:0000256" key="5">
    <source>
        <dbReference type="ARBA" id="ARBA00022603"/>
    </source>
</evidence>
<reference evidence="12 13" key="1">
    <citation type="submission" date="2015-12" db="EMBL/GenBank/DDBJ databases">
        <title>Dictyostelia acquired genes for synthesis and detection of signals that induce cell-type specialization by lateral gene transfer from prokaryotes.</title>
        <authorList>
            <person name="Gloeckner G."/>
            <person name="Schaap P."/>
        </authorList>
    </citation>
    <scope>NUCLEOTIDE SEQUENCE [LARGE SCALE GENOMIC DNA]</scope>
    <source>
        <strain evidence="12 13">TK</strain>
    </source>
</reference>
<keyword evidence="13" id="KW-1185">Reference proteome</keyword>
<dbReference type="InterPro" id="IPR029026">
    <property type="entry name" value="tRNA_m1G_MTases_N"/>
</dbReference>
<dbReference type="GO" id="GO:0032040">
    <property type="term" value="C:small-subunit processome"/>
    <property type="evidence" value="ECO:0007669"/>
    <property type="project" value="TreeGrafter"/>
</dbReference>
<keyword evidence="8" id="KW-0699">rRNA-binding</keyword>
<proteinExistence type="inferred from homology"/>
<evidence type="ECO:0000256" key="3">
    <source>
        <dbReference type="ARBA" id="ARBA00022517"/>
    </source>
</evidence>
<evidence type="ECO:0000256" key="10">
    <source>
        <dbReference type="ARBA" id="ARBA00023242"/>
    </source>
</evidence>
<evidence type="ECO:0000256" key="1">
    <source>
        <dbReference type="ARBA" id="ARBA00004604"/>
    </source>
</evidence>